<reference evidence="1 2" key="1">
    <citation type="submission" date="2016-11" db="EMBL/GenBank/DDBJ databases">
        <title>Complete Genome Sequence of Bradyrhizobium sp. strain J5, an isolated from soybean nodule in Hokkaido.</title>
        <authorList>
            <person name="Kanehara K."/>
        </authorList>
    </citation>
    <scope>NUCLEOTIDE SEQUENCE [LARGE SCALE GENOMIC DNA]</scope>
    <source>
        <strain evidence="1 2">J5</strain>
    </source>
</reference>
<dbReference type="Gene3D" id="1.10.287.470">
    <property type="entry name" value="Helix hairpin bin"/>
    <property type="match status" value="2"/>
</dbReference>
<dbReference type="PANTHER" id="PTHR30438:SF2">
    <property type="entry name" value="MEMBRANE PROTEIN"/>
    <property type="match status" value="1"/>
</dbReference>
<gene>
    <name evidence="1" type="ORF">BKD09_11490</name>
</gene>
<evidence type="ECO:0000313" key="2">
    <source>
        <dbReference type="Proteomes" id="UP000181962"/>
    </source>
</evidence>
<dbReference type="Proteomes" id="UP000181962">
    <property type="component" value="Chromosome"/>
</dbReference>
<dbReference type="GO" id="GO:0005886">
    <property type="term" value="C:plasma membrane"/>
    <property type="evidence" value="ECO:0007669"/>
    <property type="project" value="TreeGrafter"/>
</dbReference>
<dbReference type="AlphaFoldDB" id="A0A1L3F6P1"/>
<organism evidence="1 2">
    <name type="scientific">Bradyrhizobium japonicum</name>
    <dbReference type="NCBI Taxonomy" id="375"/>
    <lineage>
        <taxon>Bacteria</taxon>
        <taxon>Pseudomonadati</taxon>
        <taxon>Pseudomonadota</taxon>
        <taxon>Alphaproteobacteria</taxon>
        <taxon>Hyphomicrobiales</taxon>
        <taxon>Nitrobacteraceae</taxon>
        <taxon>Bradyrhizobium</taxon>
    </lineage>
</organism>
<dbReference type="SUPFAM" id="SSF111369">
    <property type="entry name" value="HlyD-like secretion proteins"/>
    <property type="match status" value="2"/>
</dbReference>
<dbReference type="OrthoDB" id="9793801at2"/>
<accession>A0A1L3F6P1</accession>
<protein>
    <submittedName>
        <fullName evidence="1">Uncharacterized protein</fullName>
    </submittedName>
</protein>
<name>A0A1L3F6P1_BRAJP</name>
<sequence>MPNLRPAAFVAIPLALVAASALLYVMRHAAPPAAIVGVVRATEIRVEPEVNGQLVSIAVEKGASVKAGDVVARLSAVELTAQADQARAALASAVASRNNVYAGVRREQVDSLKAAIAKAGARLDYVQAQLTRTSTLARQSFESQQSLDQAENDVASARAGVAEAQANYDAAVAGPTREERAIADTQVQAAAAAVTVLERRLDKMVLRAPADSVVSVIAAEVGENVRAGQPILMVEAAGRQWLSFNVREDHLDRLSMGETANVMRNGADVATKAVITELRPLGVFATWQAERVIGDHDRNTLRLRLDPKGDKGELAGLEPGMTVWIGP</sequence>
<dbReference type="Gene3D" id="2.40.50.100">
    <property type="match status" value="1"/>
</dbReference>
<dbReference type="EMBL" id="CP017637">
    <property type="protein sequence ID" value="APG08954.1"/>
    <property type="molecule type" value="Genomic_DNA"/>
</dbReference>
<dbReference type="RefSeq" id="WP_071909913.1">
    <property type="nucleotide sequence ID" value="NZ_CP017637.1"/>
</dbReference>
<proteinExistence type="predicted"/>
<dbReference type="PANTHER" id="PTHR30438">
    <property type="entry name" value="36 KDA ANTIGEN-RELATED"/>
    <property type="match status" value="1"/>
</dbReference>
<evidence type="ECO:0000313" key="1">
    <source>
        <dbReference type="EMBL" id="APG08954.1"/>
    </source>
</evidence>